<feature type="non-terminal residue" evidence="1">
    <location>
        <position position="68"/>
    </location>
</feature>
<organism evidence="1 2">
    <name type="scientific">Scutellospora calospora</name>
    <dbReference type="NCBI Taxonomy" id="85575"/>
    <lineage>
        <taxon>Eukaryota</taxon>
        <taxon>Fungi</taxon>
        <taxon>Fungi incertae sedis</taxon>
        <taxon>Mucoromycota</taxon>
        <taxon>Glomeromycotina</taxon>
        <taxon>Glomeromycetes</taxon>
        <taxon>Diversisporales</taxon>
        <taxon>Gigasporaceae</taxon>
        <taxon>Scutellospora</taxon>
    </lineage>
</organism>
<evidence type="ECO:0000313" key="2">
    <source>
        <dbReference type="Proteomes" id="UP000789860"/>
    </source>
</evidence>
<accession>A0ACA9PWC3</accession>
<feature type="non-terminal residue" evidence="1">
    <location>
        <position position="1"/>
    </location>
</feature>
<dbReference type="EMBL" id="CAJVPM010049954">
    <property type="protein sequence ID" value="CAG8726155.1"/>
    <property type="molecule type" value="Genomic_DNA"/>
</dbReference>
<reference evidence="1" key="1">
    <citation type="submission" date="2021-06" db="EMBL/GenBank/DDBJ databases">
        <authorList>
            <person name="Kallberg Y."/>
            <person name="Tangrot J."/>
            <person name="Rosling A."/>
        </authorList>
    </citation>
    <scope>NUCLEOTIDE SEQUENCE</scope>
    <source>
        <strain evidence="1">AU212A</strain>
    </source>
</reference>
<comment type="caution">
    <text evidence="1">The sequence shown here is derived from an EMBL/GenBank/DDBJ whole genome shotgun (WGS) entry which is preliminary data.</text>
</comment>
<keyword evidence="2" id="KW-1185">Reference proteome</keyword>
<name>A0ACA9PWC3_9GLOM</name>
<protein>
    <submittedName>
        <fullName evidence="1">9565_t:CDS:1</fullName>
    </submittedName>
</protein>
<gene>
    <name evidence="1" type="ORF">SCALOS_LOCUS11440</name>
</gene>
<proteinExistence type="predicted"/>
<sequence>PCKNYFIWGKLSYETENNDIIYPDQTSIKGVQGLNGSKNGIQGGFIFDVVDQNNNIEIAKIKLNFDVP</sequence>
<evidence type="ECO:0000313" key="1">
    <source>
        <dbReference type="EMBL" id="CAG8726155.1"/>
    </source>
</evidence>
<dbReference type="Proteomes" id="UP000789860">
    <property type="component" value="Unassembled WGS sequence"/>
</dbReference>